<sequence>MLLVGVFMMAHRRSVEGYQRVLKLMELKCQRLIQDNEVLQRRIEERNLTVEFLKERLAEAEMVRQDGCVDATH</sequence>
<evidence type="ECO:0000313" key="3">
    <source>
        <dbReference type="Proteomes" id="UP000016587"/>
    </source>
</evidence>
<dbReference type="EMBL" id="CP006585">
    <property type="protein sequence ID" value="AGW12200.1"/>
    <property type="molecule type" value="Genomic_DNA"/>
</dbReference>
<dbReference type="HOGENOM" id="CLU_2698611_0_0_7"/>
<reference evidence="3" key="2">
    <citation type="submission" date="2013-07" db="EMBL/GenBank/DDBJ databases">
        <authorList>
            <person name="Morais-Silva F.O."/>
            <person name="Rezende A.M."/>
            <person name="Pimentel C."/>
            <person name="Resende D.M."/>
            <person name="Santos C.I."/>
            <person name="Clemente C."/>
            <person name="de Oliveira L.M."/>
            <person name="da Silva S.M."/>
            <person name="Costa D.A."/>
            <person name="Varela-Raposo A."/>
            <person name="Horacio E.C.A."/>
            <person name="Matos M."/>
            <person name="Flores O."/>
            <person name="Ruiz J.C."/>
            <person name="Rodrigues-Pousada C."/>
        </authorList>
    </citation>
    <scope>NUCLEOTIDE SEQUENCE [LARGE SCALE GENOMIC DNA]</scope>
    <source>
        <strain evidence="3">ATCC 19364 / DSM 1382 / NCIMB 9332 / VKM B-1759</strain>
    </source>
</reference>
<feature type="coiled-coil region" evidence="1">
    <location>
        <begin position="22"/>
        <end position="63"/>
    </location>
</feature>
<dbReference type="PATRIC" id="fig|1121448.10.peg.274"/>
<dbReference type="AlphaFoldDB" id="T2G6K0"/>
<dbReference type="KEGG" id="dgg:DGI_0269"/>
<organism evidence="2 3">
    <name type="scientific">Megalodesulfovibrio gigas (strain ATCC 19364 / DSM 1382 / NCIMB 9332 / VKM B-1759)</name>
    <name type="common">Desulfovibrio gigas</name>
    <dbReference type="NCBI Taxonomy" id="1121448"/>
    <lineage>
        <taxon>Bacteria</taxon>
        <taxon>Pseudomonadati</taxon>
        <taxon>Thermodesulfobacteriota</taxon>
        <taxon>Desulfovibrionia</taxon>
        <taxon>Desulfovibrionales</taxon>
        <taxon>Desulfovibrionaceae</taxon>
        <taxon>Megalodesulfovibrio</taxon>
    </lineage>
</organism>
<proteinExistence type="predicted"/>
<evidence type="ECO:0000256" key="1">
    <source>
        <dbReference type="SAM" id="Coils"/>
    </source>
</evidence>
<evidence type="ECO:0000313" key="2">
    <source>
        <dbReference type="EMBL" id="AGW12200.1"/>
    </source>
</evidence>
<keyword evidence="3" id="KW-1185">Reference proteome</keyword>
<reference evidence="2 3" key="1">
    <citation type="journal article" date="2013" name="J. Bacteriol.">
        <title>Roles of HynAB and Ech, the only two hydrogenases found in the model sulfate reducer Desulfovibrio gigas.</title>
        <authorList>
            <person name="Morais-Silva F.O."/>
            <person name="Santos C.I."/>
            <person name="Rodrigues R."/>
            <person name="Pereira I.A."/>
            <person name="Rodrigues-Pousada C."/>
        </authorList>
    </citation>
    <scope>NUCLEOTIDE SEQUENCE [LARGE SCALE GENOMIC DNA]</scope>
    <source>
        <strain evidence="3">ATCC 19364 / DSM 1382 / NCIMB 9332 / VKM B-1759</strain>
    </source>
</reference>
<protein>
    <submittedName>
        <fullName evidence="2">Uncharacterized protein</fullName>
    </submittedName>
</protein>
<dbReference type="Proteomes" id="UP000016587">
    <property type="component" value="Chromosome"/>
</dbReference>
<name>T2G6K0_MEGG1</name>
<keyword evidence="1" id="KW-0175">Coiled coil</keyword>
<gene>
    <name evidence="2" type="ORF">DGI_0269</name>
</gene>
<accession>T2G6K0</accession>